<name>X6P9E2_RETFI</name>
<proteinExistence type="predicted"/>
<organism evidence="1 2">
    <name type="scientific">Reticulomyxa filosa</name>
    <dbReference type="NCBI Taxonomy" id="46433"/>
    <lineage>
        <taxon>Eukaryota</taxon>
        <taxon>Sar</taxon>
        <taxon>Rhizaria</taxon>
        <taxon>Retaria</taxon>
        <taxon>Foraminifera</taxon>
        <taxon>Monothalamids</taxon>
        <taxon>Reticulomyxidae</taxon>
        <taxon>Reticulomyxa</taxon>
    </lineage>
</organism>
<protein>
    <submittedName>
        <fullName evidence="1">Uncharacterized protein</fullName>
    </submittedName>
</protein>
<dbReference type="Proteomes" id="UP000023152">
    <property type="component" value="Unassembled WGS sequence"/>
</dbReference>
<dbReference type="AlphaFoldDB" id="X6P9E2"/>
<feature type="non-terminal residue" evidence="1">
    <location>
        <position position="1"/>
    </location>
</feature>
<evidence type="ECO:0000313" key="1">
    <source>
        <dbReference type="EMBL" id="ETO34252.1"/>
    </source>
</evidence>
<gene>
    <name evidence="1" type="ORF">RFI_02842</name>
</gene>
<dbReference type="EMBL" id="ASPP01002730">
    <property type="protein sequence ID" value="ETO34252.1"/>
    <property type="molecule type" value="Genomic_DNA"/>
</dbReference>
<evidence type="ECO:0000313" key="2">
    <source>
        <dbReference type="Proteomes" id="UP000023152"/>
    </source>
</evidence>
<feature type="non-terminal residue" evidence="1">
    <location>
        <position position="412"/>
    </location>
</feature>
<sequence length="412" mass="47974">SQQWKKAFAHVQLAMISKKKLLKMANKIRESENEELLNIDEIINNKSSSPANRRDSSPATSPTTTRQMYMSIYFSIHNSKLVKFNMNDDKWKGFNLRNGDEIFCTYSFDPNPNTLNSELRVDKIEFPVLYQSEVNEDDDSAFVLIQVHCKKAVLFQTTPIYRHCNTCLYYHPFVDFILNIKKNGGLETKWSSIANIMTHGLLLISKAFSELLRLVLCVFFCFGQNNSFKSTVLHLYVRRRIGDITPNATVKHKQEKAFQILNWLENPLEEKVDWNIYDDMDLSDLINQYKNQHRCSSHENENNSKLQWLKTQITLEAMNYVAKECIAEVRSIPNELVERIIQNFKCCSESSSMIGSNSSRISNAMSSLKKFIEKYHNTNEEDDLTNLQTELEHIEALPILMEQQTVDNMYWV</sequence>
<accession>X6P9E2</accession>
<comment type="caution">
    <text evidence="1">The sequence shown here is derived from an EMBL/GenBank/DDBJ whole genome shotgun (WGS) entry which is preliminary data.</text>
</comment>
<reference evidence="1 2" key="1">
    <citation type="journal article" date="2013" name="Curr. Biol.">
        <title>The Genome of the Foraminiferan Reticulomyxa filosa.</title>
        <authorList>
            <person name="Glockner G."/>
            <person name="Hulsmann N."/>
            <person name="Schleicher M."/>
            <person name="Noegel A.A."/>
            <person name="Eichinger L."/>
            <person name="Gallinger C."/>
            <person name="Pawlowski J."/>
            <person name="Sierra R."/>
            <person name="Euteneuer U."/>
            <person name="Pillet L."/>
            <person name="Moustafa A."/>
            <person name="Platzer M."/>
            <person name="Groth M."/>
            <person name="Szafranski K."/>
            <person name="Schliwa M."/>
        </authorList>
    </citation>
    <scope>NUCLEOTIDE SEQUENCE [LARGE SCALE GENOMIC DNA]</scope>
</reference>
<keyword evidence="2" id="KW-1185">Reference proteome</keyword>